<dbReference type="EMBL" id="JARBHB010000008">
    <property type="protein sequence ID" value="KAJ8878007.1"/>
    <property type="molecule type" value="Genomic_DNA"/>
</dbReference>
<sequence>MHASDRTVAAAARSRTCWDGGHLRPANGSSRSACSRCFFSTNTKRFSAASCVCSWLANLCRTKARRSGRKKISFS</sequence>
<accession>A0ABQ9H164</accession>
<gene>
    <name evidence="1" type="ORF">PR048_022470</name>
</gene>
<proteinExistence type="predicted"/>
<keyword evidence="2" id="KW-1185">Reference proteome</keyword>
<evidence type="ECO:0000313" key="2">
    <source>
        <dbReference type="Proteomes" id="UP001159363"/>
    </source>
</evidence>
<reference evidence="1 2" key="1">
    <citation type="submission" date="2023-02" db="EMBL/GenBank/DDBJ databases">
        <title>LHISI_Scaffold_Assembly.</title>
        <authorList>
            <person name="Stuart O.P."/>
            <person name="Cleave R."/>
            <person name="Magrath M.J.L."/>
            <person name="Mikheyev A.S."/>
        </authorList>
    </citation>
    <scope>NUCLEOTIDE SEQUENCE [LARGE SCALE GENOMIC DNA]</scope>
    <source>
        <strain evidence="1">Daus_M_001</strain>
        <tissue evidence="1">Leg muscle</tissue>
    </source>
</reference>
<name>A0ABQ9H164_9NEOP</name>
<comment type="caution">
    <text evidence="1">The sequence shown here is derived from an EMBL/GenBank/DDBJ whole genome shotgun (WGS) entry which is preliminary data.</text>
</comment>
<dbReference type="Proteomes" id="UP001159363">
    <property type="component" value="Chromosome 7"/>
</dbReference>
<organism evidence="1 2">
    <name type="scientific">Dryococelus australis</name>
    <dbReference type="NCBI Taxonomy" id="614101"/>
    <lineage>
        <taxon>Eukaryota</taxon>
        <taxon>Metazoa</taxon>
        <taxon>Ecdysozoa</taxon>
        <taxon>Arthropoda</taxon>
        <taxon>Hexapoda</taxon>
        <taxon>Insecta</taxon>
        <taxon>Pterygota</taxon>
        <taxon>Neoptera</taxon>
        <taxon>Polyneoptera</taxon>
        <taxon>Phasmatodea</taxon>
        <taxon>Verophasmatodea</taxon>
        <taxon>Anareolatae</taxon>
        <taxon>Phasmatidae</taxon>
        <taxon>Eurycanthinae</taxon>
        <taxon>Dryococelus</taxon>
    </lineage>
</organism>
<protein>
    <submittedName>
        <fullName evidence="1">Uncharacterized protein</fullName>
    </submittedName>
</protein>
<evidence type="ECO:0000313" key="1">
    <source>
        <dbReference type="EMBL" id="KAJ8878007.1"/>
    </source>
</evidence>